<dbReference type="InterPro" id="IPR039448">
    <property type="entry name" value="Beta_helix"/>
</dbReference>
<organism evidence="2 3">
    <name type="scientific">Rhodovulum sulfidophilum</name>
    <name type="common">Rhodobacter sulfidophilus</name>
    <dbReference type="NCBI Taxonomy" id="35806"/>
    <lineage>
        <taxon>Bacteria</taxon>
        <taxon>Pseudomonadati</taxon>
        <taxon>Pseudomonadota</taxon>
        <taxon>Alphaproteobacteria</taxon>
        <taxon>Rhodobacterales</taxon>
        <taxon>Paracoccaceae</taxon>
        <taxon>Rhodovulum</taxon>
    </lineage>
</organism>
<dbReference type="Proteomes" id="UP000249185">
    <property type="component" value="Unassembled WGS sequence"/>
</dbReference>
<dbReference type="Pfam" id="PF13229">
    <property type="entry name" value="Beta_helix"/>
    <property type="match status" value="1"/>
</dbReference>
<evidence type="ECO:0000313" key="2">
    <source>
        <dbReference type="EMBL" id="PZQ51209.1"/>
    </source>
</evidence>
<evidence type="ECO:0000259" key="1">
    <source>
        <dbReference type="Pfam" id="PF13229"/>
    </source>
</evidence>
<comment type="caution">
    <text evidence="2">The sequence shown here is derived from an EMBL/GenBank/DDBJ whole genome shotgun (WGS) entry which is preliminary data.</text>
</comment>
<dbReference type="AlphaFoldDB" id="A0A2W5NG58"/>
<dbReference type="EMBL" id="QFPW01000002">
    <property type="protein sequence ID" value="PZQ51209.1"/>
    <property type="molecule type" value="Genomic_DNA"/>
</dbReference>
<name>A0A2W5NG58_RHOSU</name>
<evidence type="ECO:0000313" key="3">
    <source>
        <dbReference type="Proteomes" id="UP000249185"/>
    </source>
</evidence>
<accession>A0A2W5NG58</accession>
<dbReference type="SUPFAM" id="SSF51126">
    <property type="entry name" value="Pectin lyase-like"/>
    <property type="match status" value="1"/>
</dbReference>
<sequence length="485" mass="51733">MAVLSASNKTELLAALKSAKGGDTIQLAYGKYGSISLDGTKASSNYLKYAGEVKIVSADSSKKAIIDELSLKGVTNLTFEKINFDYATKTNSNGLAFNINTSKDITFRGNVFGGEFDDKGYGLGTGLKVSQGSNILIENSVFTGFRKGIEAWAVDGLTLQNNTLQSISYDGVVSGHVQGLTIKNNTIAMTPNPAEDQHRDGIQIYNQGAAAVSRNILIEKNTITATDTTTHGIFMGNADARGATDYGEFYANVVIRDNTVMTGQKLGIAVGQTNGLTVSGNTIIQHDFLNDDPRVVTIPLLHVEEDSINVSISGNILNGAPVVSDANWQSVLGANPGWAMNANAIVKLAWKIGQSTIDPWAGVRGNGEADEFRFKGTWVANTDRTDVNDKVNFEEGDTIVLINYQANTFKGVWQGNKLDVSAAGDYAKIDSLVDLQELAATSPKVTATVSGDDLTLHIAQSGGTHHVVLEGLGNLYQSTYDPTLF</sequence>
<dbReference type="Gene3D" id="2.160.20.10">
    <property type="entry name" value="Single-stranded right-handed beta-helix, Pectin lyase-like"/>
    <property type="match status" value="1"/>
</dbReference>
<dbReference type="InterPro" id="IPR012334">
    <property type="entry name" value="Pectin_lyas_fold"/>
</dbReference>
<protein>
    <recommendedName>
        <fullName evidence="1">Right handed beta helix domain-containing protein</fullName>
    </recommendedName>
</protein>
<dbReference type="SMART" id="SM00710">
    <property type="entry name" value="PbH1"/>
    <property type="match status" value="6"/>
</dbReference>
<gene>
    <name evidence="2" type="ORF">DI556_03285</name>
</gene>
<proteinExistence type="predicted"/>
<dbReference type="InterPro" id="IPR006626">
    <property type="entry name" value="PbH1"/>
</dbReference>
<feature type="domain" description="Right handed beta helix" evidence="1">
    <location>
        <begin position="148"/>
        <end position="287"/>
    </location>
</feature>
<reference evidence="2 3" key="1">
    <citation type="submission" date="2017-08" db="EMBL/GenBank/DDBJ databases">
        <title>Infants hospitalized years apart are colonized by the same room-sourced microbial strains.</title>
        <authorList>
            <person name="Brooks B."/>
            <person name="Olm M.R."/>
            <person name="Firek B.A."/>
            <person name="Baker R."/>
            <person name="Thomas B.C."/>
            <person name="Morowitz M.J."/>
            <person name="Banfield J.F."/>
        </authorList>
    </citation>
    <scope>NUCLEOTIDE SEQUENCE [LARGE SCALE GENOMIC DNA]</scope>
    <source>
        <strain evidence="2">S2_005_002_R2_34</strain>
    </source>
</reference>
<dbReference type="InterPro" id="IPR011050">
    <property type="entry name" value="Pectin_lyase_fold/virulence"/>
</dbReference>